<name>A0A073IGI4_9RHOB</name>
<comment type="caution">
    <text evidence="2">The sequence shown here is derived from an EMBL/GenBank/DDBJ whole genome shotgun (WGS) entry which is preliminary data.</text>
</comment>
<keyword evidence="3" id="KW-1185">Reference proteome</keyword>
<accession>A0A073IGI4</accession>
<gene>
    <name evidence="2" type="ORF">DSW25_15445</name>
</gene>
<evidence type="ECO:0000313" key="3">
    <source>
        <dbReference type="Proteomes" id="UP000027734"/>
    </source>
</evidence>
<evidence type="ECO:0000256" key="1">
    <source>
        <dbReference type="SAM" id="SignalP"/>
    </source>
</evidence>
<proteinExistence type="predicted"/>
<reference evidence="2 3" key="1">
    <citation type="submission" date="2014-01" db="EMBL/GenBank/DDBJ databases">
        <title>Sulfitobacter donghicola JCM 14565 Genome Sequencing.</title>
        <authorList>
            <person name="Lai Q."/>
            <person name="Hong Z."/>
        </authorList>
    </citation>
    <scope>NUCLEOTIDE SEQUENCE [LARGE SCALE GENOMIC DNA]</scope>
    <source>
        <strain evidence="2 3">JCM 14565</strain>
    </source>
</reference>
<dbReference type="AlphaFoldDB" id="A0A073IGI4"/>
<protein>
    <submittedName>
        <fullName evidence="2">Uncharacterized protein</fullName>
    </submittedName>
</protein>
<dbReference type="Proteomes" id="UP000027734">
    <property type="component" value="Unassembled WGS sequence"/>
</dbReference>
<sequence length="172" mass="18576">MISRWVHIGAVSLAVSLAGASVAGAQNVSKQQISKAFGYSDAAQFKPAVIEVARNLGRFNCGAAMTPAACKAVNKHFNQIVPKSLGPIRRGTLTHIENAYAGRGGLRAAMAEFNALPQAERDKKLCTGAINMRCKLLFDSMFRNLAPLVQKARNRAAREVKPFYKDGRPFTG</sequence>
<evidence type="ECO:0000313" key="2">
    <source>
        <dbReference type="EMBL" id="KEJ88586.1"/>
    </source>
</evidence>
<dbReference type="STRING" id="1300350.Z948_3390"/>
<feature type="signal peptide" evidence="1">
    <location>
        <begin position="1"/>
        <end position="25"/>
    </location>
</feature>
<feature type="chain" id="PRO_5001689690" evidence="1">
    <location>
        <begin position="26"/>
        <end position="172"/>
    </location>
</feature>
<dbReference type="RefSeq" id="WP_025060655.1">
    <property type="nucleotide sequence ID" value="NZ_JAMC01000006.1"/>
</dbReference>
<keyword evidence="1" id="KW-0732">Signal</keyword>
<dbReference type="EMBL" id="JAMC01000006">
    <property type="protein sequence ID" value="KEJ88586.1"/>
    <property type="molecule type" value="Genomic_DNA"/>
</dbReference>
<organism evidence="2 3">
    <name type="scientific">Sulfitobacter donghicola DSW-25 = KCTC 12864 = JCM 14565</name>
    <dbReference type="NCBI Taxonomy" id="1300350"/>
    <lineage>
        <taxon>Bacteria</taxon>
        <taxon>Pseudomonadati</taxon>
        <taxon>Pseudomonadota</taxon>
        <taxon>Alphaproteobacteria</taxon>
        <taxon>Rhodobacterales</taxon>
        <taxon>Roseobacteraceae</taxon>
        <taxon>Sulfitobacter</taxon>
    </lineage>
</organism>